<dbReference type="AlphaFoldDB" id="A0A0F9EWF9"/>
<feature type="non-terminal residue" evidence="1">
    <location>
        <position position="267"/>
    </location>
</feature>
<comment type="caution">
    <text evidence="1">The sequence shown here is derived from an EMBL/GenBank/DDBJ whole genome shotgun (WGS) entry which is preliminary data.</text>
</comment>
<evidence type="ECO:0000313" key="1">
    <source>
        <dbReference type="EMBL" id="KKL78433.1"/>
    </source>
</evidence>
<proteinExistence type="predicted"/>
<accession>A0A0F9EWF9</accession>
<name>A0A0F9EWF9_9ZZZZ</name>
<gene>
    <name evidence="1" type="ORF">LCGC14_2024900</name>
</gene>
<reference evidence="1" key="1">
    <citation type="journal article" date="2015" name="Nature">
        <title>Complex archaea that bridge the gap between prokaryotes and eukaryotes.</title>
        <authorList>
            <person name="Spang A."/>
            <person name="Saw J.H."/>
            <person name="Jorgensen S.L."/>
            <person name="Zaremba-Niedzwiedzka K."/>
            <person name="Martijn J."/>
            <person name="Lind A.E."/>
            <person name="van Eijk R."/>
            <person name="Schleper C."/>
            <person name="Guy L."/>
            <person name="Ettema T.J."/>
        </authorList>
    </citation>
    <scope>NUCLEOTIDE SEQUENCE</scope>
</reference>
<sequence>MTFDLAPRTASTLARQARRRRKYRANTQLDATQAILGDENGNISVPGQPYNYFIRVDNGENSDGSTQYGRAFPLLSGAGYMGAEEVGTEVYIGIAYDGLMAILGTNRTAIVEDNRNPRAENVNSPYRQFTYMRNADLFYAVPMGTQQTPTMEVRVEPGPYIDDSGVHQTFIGGLIDLAGDVPAADGDSNSQHLIVAVFVNSSGVLESKTSTATLIDNVLTWAVDVVEAFGNRTARALPIRYYRLFTGHVLLTKADEFGDARDHITAP</sequence>
<protein>
    <submittedName>
        <fullName evidence="1">Uncharacterized protein</fullName>
    </submittedName>
</protein>
<organism evidence="1">
    <name type="scientific">marine sediment metagenome</name>
    <dbReference type="NCBI Taxonomy" id="412755"/>
    <lineage>
        <taxon>unclassified sequences</taxon>
        <taxon>metagenomes</taxon>
        <taxon>ecological metagenomes</taxon>
    </lineage>
</organism>
<dbReference type="EMBL" id="LAZR01023459">
    <property type="protein sequence ID" value="KKL78433.1"/>
    <property type="molecule type" value="Genomic_DNA"/>
</dbReference>